<dbReference type="AlphaFoldDB" id="A0AAD5K083"/>
<organism evidence="1 2">
    <name type="scientific">Phascolomyces articulosus</name>
    <dbReference type="NCBI Taxonomy" id="60185"/>
    <lineage>
        <taxon>Eukaryota</taxon>
        <taxon>Fungi</taxon>
        <taxon>Fungi incertae sedis</taxon>
        <taxon>Mucoromycota</taxon>
        <taxon>Mucoromycotina</taxon>
        <taxon>Mucoromycetes</taxon>
        <taxon>Mucorales</taxon>
        <taxon>Lichtheimiaceae</taxon>
        <taxon>Phascolomyces</taxon>
    </lineage>
</organism>
<comment type="caution">
    <text evidence="1">The sequence shown here is derived from an EMBL/GenBank/DDBJ whole genome shotgun (WGS) entry which is preliminary data.</text>
</comment>
<keyword evidence="2" id="KW-1185">Reference proteome</keyword>
<dbReference type="EMBL" id="JAIXMP010000013">
    <property type="protein sequence ID" value="KAI9263148.1"/>
    <property type="molecule type" value="Genomic_DNA"/>
</dbReference>
<accession>A0AAD5K083</accession>
<dbReference type="Proteomes" id="UP001209540">
    <property type="component" value="Unassembled WGS sequence"/>
</dbReference>
<sequence length="83" mass="9517">MRDAKSDQRFFLRFFFSPSVVFIAKSSKSIPSGGRKFLLRFDALFNLGLKFLNGSIIYLLWNERKWGLQGPMGVQLQLSALLT</sequence>
<reference evidence="1" key="1">
    <citation type="journal article" date="2022" name="IScience">
        <title>Evolution of zygomycete secretomes and the origins of terrestrial fungal ecologies.</title>
        <authorList>
            <person name="Chang Y."/>
            <person name="Wang Y."/>
            <person name="Mondo S."/>
            <person name="Ahrendt S."/>
            <person name="Andreopoulos W."/>
            <person name="Barry K."/>
            <person name="Beard J."/>
            <person name="Benny G.L."/>
            <person name="Blankenship S."/>
            <person name="Bonito G."/>
            <person name="Cuomo C."/>
            <person name="Desiro A."/>
            <person name="Gervers K.A."/>
            <person name="Hundley H."/>
            <person name="Kuo A."/>
            <person name="LaButti K."/>
            <person name="Lang B.F."/>
            <person name="Lipzen A."/>
            <person name="O'Donnell K."/>
            <person name="Pangilinan J."/>
            <person name="Reynolds N."/>
            <person name="Sandor L."/>
            <person name="Smith M.E."/>
            <person name="Tsang A."/>
            <person name="Grigoriev I.V."/>
            <person name="Stajich J.E."/>
            <person name="Spatafora J.W."/>
        </authorList>
    </citation>
    <scope>NUCLEOTIDE SEQUENCE</scope>
    <source>
        <strain evidence="1">RSA 2281</strain>
    </source>
</reference>
<proteinExistence type="predicted"/>
<reference evidence="1" key="2">
    <citation type="submission" date="2023-02" db="EMBL/GenBank/DDBJ databases">
        <authorList>
            <consortium name="DOE Joint Genome Institute"/>
            <person name="Mondo S.J."/>
            <person name="Chang Y."/>
            <person name="Wang Y."/>
            <person name="Ahrendt S."/>
            <person name="Andreopoulos W."/>
            <person name="Barry K."/>
            <person name="Beard J."/>
            <person name="Benny G.L."/>
            <person name="Blankenship S."/>
            <person name="Bonito G."/>
            <person name="Cuomo C."/>
            <person name="Desiro A."/>
            <person name="Gervers K.A."/>
            <person name="Hundley H."/>
            <person name="Kuo A."/>
            <person name="LaButti K."/>
            <person name="Lang B.F."/>
            <person name="Lipzen A."/>
            <person name="O'Donnell K."/>
            <person name="Pangilinan J."/>
            <person name="Reynolds N."/>
            <person name="Sandor L."/>
            <person name="Smith M.W."/>
            <person name="Tsang A."/>
            <person name="Grigoriev I.V."/>
            <person name="Stajich J.E."/>
            <person name="Spatafora J.W."/>
        </authorList>
    </citation>
    <scope>NUCLEOTIDE SEQUENCE</scope>
    <source>
        <strain evidence="1">RSA 2281</strain>
    </source>
</reference>
<evidence type="ECO:0000313" key="1">
    <source>
        <dbReference type="EMBL" id="KAI9263148.1"/>
    </source>
</evidence>
<gene>
    <name evidence="1" type="ORF">BDA99DRAFT_509457</name>
</gene>
<evidence type="ECO:0000313" key="2">
    <source>
        <dbReference type="Proteomes" id="UP001209540"/>
    </source>
</evidence>
<protein>
    <submittedName>
        <fullName evidence="1">Uncharacterized protein</fullName>
    </submittedName>
</protein>
<name>A0AAD5K083_9FUNG</name>